<protein>
    <submittedName>
        <fullName evidence="2">Uncharacterized protein</fullName>
    </submittedName>
</protein>
<gene>
    <name evidence="2" type="ORF">ZIOFF_016149</name>
</gene>
<evidence type="ECO:0000256" key="1">
    <source>
        <dbReference type="SAM" id="MobiDB-lite"/>
    </source>
</evidence>
<dbReference type="EMBL" id="JACMSC010000004">
    <property type="protein sequence ID" value="KAG6526172.1"/>
    <property type="molecule type" value="Genomic_DNA"/>
</dbReference>
<dbReference type="AlphaFoldDB" id="A0A8J5LN20"/>
<feature type="compositionally biased region" description="Basic and acidic residues" evidence="1">
    <location>
        <begin position="215"/>
        <end position="238"/>
    </location>
</feature>
<feature type="compositionally biased region" description="Basic residues" evidence="1">
    <location>
        <begin position="53"/>
        <end position="68"/>
    </location>
</feature>
<proteinExistence type="predicted"/>
<dbReference type="PANTHER" id="PTHR36056">
    <property type="entry name" value="PROTEIN, PUTATIVE-RELATED"/>
    <property type="match status" value="1"/>
</dbReference>
<sequence>MMGPRPKSSHSRSRSFFLIPNAFSMKSGSGPNGMQSKYRNAGDGYRSGASFGRHQRRGGFNRSYPKPHNRPATKLEILMEAGRLAAEYLVSKGVFPSSAFPRDLVSDDTPHEFAGPARESPIPSSFNDSRVPAMERLGDAGSGAGYARKRFNDGYDRFGPRKNARARRTTGSYNRGDGGPDWGRERAGYKPWLERSRSYSDMVEEEDDDFLGPRYNKDRQSGHEEVGSSRVAGDEQQSKNEVVGETLSESEDTGSKASSYNTRKDAPTEGCADVNRADDVMTSNPEVGEVKSCESEDVGNKGVAEIYLTVNPGEVEECGSVIDHGDTLLKLGGSPKVPRRLRSSLAHKNTIFHTSPKVGNGVECASEGETEMVLDKLPIDGSLKQTRASLTYKSFLDYDLSNEGVNVVEVSGGETETIANKFPTDYIVKDSHIHHNVNPECEMPVKLSDDDIQSSKQSIESQCDLQQSLPCSKMSLTAVGVGVGEEDKVTEQTGKEELNKQVSSPPPNTSQQNEFSQLDGVTETQSSLFIKMSSQDVEITKPGYQLKPITAPSVSIVDAETILKIDGVKCNQPTSFKIFDLNVMEAPDVTDVHEDHMLGASHTSALPQASGNQLSVDFSLSRNNRANDTYDSNQLSGDRKAIQVIDLEEDSPMEVNDVLKSKNEIIYPVENALNHTTHSDELPVVQDTYGPVISEYLEADMRCSPQDQAELNNLQVGMGLHGAEGFAVVDDSIYGSLGDIGLSNIILL</sequence>
<keyword evidence="3" id="KW-1185">Reference proteome</keyword>
<evidence type="ECO:0000313" key="3">
    <source>
        <dbReference type="Proteomes" id="UP000734854"/>
    </source>
</evidence>
<feature type="region of interest" description="Disordered" evidence="1">
    <location>
        <begin position="23"/>
        <end position="68"/>
    </location>
</feature>
<feature type="region of interest" description="Disordered" evidence="1">
    <location>
        <begin position="137"/>
        <end position="276"/>
    </location>
</feature>
<name>A0A8J5LN20_ZINOF</name>
<reference evidence="2 3" key="1">
    <citation type="submission" date="2020-08" db="EMBL/GenBank/DDBJ databases">
        <title>Plant Genome Project.</title>
        <authorList>
            <person name="Zhang R.-G."/>
        </authorList>
    </citation>
    <scope>NUCLEOTIDE SEQUENCE [LARGE SCALE GENOMIC DNA]</scope>
    <source>
        <tissue evidence="2">Rhizome</tissue>
    </source>
</reference>
<feature type="compositionally biased region" description="Basic and acidic residues" evidence="1">
    <location>
        <begin position="182"/>
        <end position="198"/>
    </location>
</feature>
<dbReference type="PANTHER" id="PTHR36056:SF1">
    <property type="entry name" value="PROTEIN, PUTATIVE-RELATED"/>
    <property type="match status" value="1"/>
</dbReference>
<feature type="compositionally biased region" description="Basic and acidic residues" evidence="1">
    <location>
        <begin position="150"/>
        <end position="159"/>
    </location>
</feature>
<feature type="region of interest" description="Disordered" evidence="1">
    <location>
        <begin position="484"/>
        <end position="518"/>
    </location>
</feature>
<organism evidence="2 3">
    <name type="scientific">Zingiber officinale</name>
    <name type="common">Ginger</name>
    <name type="synonym">Amomum zingiber</name>
    <dbReference type="NCBI Taxonomy" id="94328"/>
    <lineage>
        <taxon>Eukaryota</taxon>
        <taxon>Viridiplantae</taxon>
        <taxon>Streptophyta</taxon>
        <taxon>Embryophyta</taxon>
        <taxon>Tracheophyta</taxon>
        <taxon>Spermatophyta</taxon>
        <taxon>Magnoliopsida</taxon>
        <taxon>Liliopsida</taxon>
        <taxon>Zingiberales</taxon>
        <taxon>Zingiberaceae</taxon>
        <taxon>Zingiber</taxon>
    </lineage>
</organism>
<accession>A0A8J5LN20</accession>
<evidence type="ECO:0000313" key="2">
    <source>
        <dbReference type="EMBL" id="KAG6526172.1"/>
    </source>
</evidence>
<dbReference type="Proteomes" id="UP000734854">
    <property type="component" value="Unassembled WGS sequence"/>
</dbReference>
<dbReference type="InterPro" id="IPR040276">
    <property type="entry name" value="At4g26450-like"/>
</dbReference>
<comment type="caution">
    <text evidence="2">The sequence shown here is derived from an EMBL/GenBank/DDBJ whole genome shotgun (WGS) entry which is preliminary data.</text>
</comment>
<feature type="compositionally biased region" description="Polar residues" evidence="1">
    <location>
        <begin position="24"/>
        <end position="38"/>
    </location>
</feature>
<feature type="compositionally biased region" description="Basic and acidic residues" evidence="1">
    <location>
        <begin position="485"/>
        <end position="499"/>
    </location>
</feature>